<keyword evidence="1" id="KW-0472">Membrane</keyword>
<keyword evidence="1" id="KW-0812">Transmembrane</keyword>
<evidence type="ECO:0000256" key="1">
    <source>
        <dbReference type="RuleBase" id="RU004429"/>
    </source>
</evidence>
<dbReference type="Pfam" id="PF00499">
    <property type="entry name" value="Oxidored_q3"/>
    <property type="match status" value="1"/>
</dbReference>
<comment type="function">
    <text evidence="1">NDH-1 shuttles electrons from NADH, via FMN and iron-sulfur (Fe-S) centers, to quinones in the respiratory chain. Couples the redox reaction to proton translocation (for every two electrons transferred, four hydrogen ions are translocated across the cytoplasmic membrane), and thus conserves the redox energy in a proton gradient.</text>
</comment>
<comment type="subcellular location">
    <subcellularLocation>
        <location evidence="1">Cell membrane</location>
        <topology evidence="1">Multi-pass membrane protein</topology>
    </subcellularLocation>
</comment>
<keyword evidence="1" id="KW-1133">Transmembrane helix</keyword>
<gene>
    <name evidence="2" type="ORF">A2024_02445</name>
</gene>
<dbReference type="EC" id="7.1.1.-" evidence="1"/>
<organism evidence="2 3">
    <name type="scientific">Candidatus Edwardsbacteria bacterium GWF2_54_11</name>
    <dbReference type="NCBI Taxonomy" id="1817851"/>
    <lineage>
        <taxon>Bacteria</taxon>
        <taxon>Candidatus Edwardsiibacteriota</taxon>
    </lineage>
</organism>
<dbReference type="GO" id="GO:0005886">
    <property type="term" value="C:plasma membrane"/>
    <property type="evidence" value="ECO:0007669"/>
    <property type="project" value="UniProtKB-SubCell"/>
</dbReference>
<reference evidence="2 3" key="1">
    <citation type="journal article" date="2016" name="Nat. Commun.">
        <title>Thousands of microbial genomes shed light on interconnected biogeochemical processes in an aquifer system.</title>
        <authorList>
            <person name="Anantharaman K."/>
            <person name="Brown C.T."/>
            <person name="Hug L.A."/>
            <person name="Sharon I."/>
            <person name="Castelle C.J."/>
            <person name="Probst A.J."/>
            <person name="Thomas B.C."/>
            <person name="Singh A."/>
            <person name="Wilkins M.J."/>
            <person name="Karaoz U."/>
            <person name="Brodie E.L."/>
            <person name="Williams K.H."/>
            <person name="Hubbard S.S."/>
            <person name="Banfield J.F."/>
        </authorList>
    </citation>
    <scope>NUCLEOTIDE SEQUENCE [LARGE SCALE GENOMIC DNA]</scope>
</reference>
<keyword evidence="1" id="KW-0874">Quinone</keyword>
<comment type="catalytic activity">
    <reaction evidence="1">
        <text>a quinone + NADH + 5 H(+)(in) = a quinol + NAD(+) + 4 H(+)(out)</text>
        <dbReference type="Rhea" id="RHEA:57888"/>
        <dbReference type="ChEBI" id="CHEBI:15378"/>
        <dbReference type="ChEBI" id="CHEBI:24646"/>
        <dbReference type="ChEBI" id="CHEBI:57540"/>
        <dbReference type="ChEBI" id="CHEBI:57945"/>
        <dbReference type="ChEBI" id="CHEBI:132124"/>
    </reaction>
</comment>
<keyword evidence="1" id="KW-0520">NAD</keyword>
<keyword evidence="1" id="KW-1003">Cell membrane</keyword>
<protein>
    <recommendedName>
        <fullName evidence="1">NADH-quinone oxidoreductase subunit J</fullName>
        <ecNumber evidence="1">7.1.1.-</ecNumber>
    </recommendedName>
</protein>
<feature type="transmembrane region" description="Helical" evidence="1">
    <location>
        <begin position="85"/>
        <end position="105"/>
    </location>
</feature>
<dbReference type="AlphaFoldDB" id="A0A1F5R7D9"/>
<comment type="caution">
    <text evidence="2">The sequence shown here is derived from an EMBL/GenBank/DDBJ whole genome shotgun (WGS) entry which is preliminary data.</text>
</comment>
<evidence type="ECO:0000313" key="3">
    <source>
        <dbReference type="Proteomes" id="UP000177230"/>
    </source>
</evidence>
<dbReference type="Proteomes" id="UP000177230">
    <property type="component" value="Unassembled WGS sequence"/>
</dbReference>
<name>A0A1F5R7D9_9BACT</name>
<comment type="similarity">
    <text evidence="1">Belongs to the complex I subunit 6 family.</text>
</comment>
<feature type="transmembrane region" description="Helical" evidence="1">
    <location>
        <begin position="6"/>
        <end position="22"/>
    </location>
</feature>
<evidence type="ECO:0000313" key="2">
    <source>
        <dbReference type="EMBL" id="OGF10364.1"/>
    </source>
</evidence>
<proteinExistence type="inferred from homology"/>
<sequence>MDVINLILLIMLAGLACMAVFFKDLLRAALSLAFMSAVLAVVLYRMDSPYAAVFELSVVAGLITVLFVSTIALTKTEEAVKESRWPMYLFPLFLVLFGLIDLLVMKGLFSNIPAGYGNAEKSFGATLWGIRSMDLIGQIAVIFGGVFGVLALFREKPLTAQDKIEAEKAKDGGHKLW</sequence>
<dbReference type="InterPro" id="IPR001457">
    <property type="entry name" value="NADH_UbQ/plastoQ_OxRdtase_su6"/>
</dbReference>
<dbReference type="GO" id="GO:0048038">
    <property type="term" value="F:quinone binding"/>
    <property type="evidence" value="ECO:0007669"/>
    <property type="project" value="UniProtKB-UniRule"/>
</dbReference>
<dbReference type="InterPro" id="IPR042106">
    <property type="entry name" value="Nuo/plastoQ_OxRdtase_6_NuoJ"/>
</dbReference>
<feature type="transmembrane region" description="Helical" evidence="1">
    <location>
        <begin position="52"/>
        <end position="73"/>
    </location>
</feature>
<dbReference type="Gene3D" id="1.20.120.1200">
    <property type="entry name" value="NADH-ubiquinone/plastoquinone oxidoreductase chain 6, subunit NuoJ"/>
    <property type="match status" value="1"/>
</dbReference>
<accession>A0A1F5R7D9</accession>
<feature type="transmembrane region" description="Helical" evidence="1">
    <location>
        <begin position="29"/>
        <end position="46"/>
    </location>
</feature>
<dbReference type="GO" id="GO:0008137">
    <property type="term" value="F:NADH dehydrogenase (ubiquinone) activity"/>
    <property type="evidence" value="ECO:0007669"/>
    <property type="project" value="UniProtKB-UniRule"/>
</dbReference>
<dbReference type="EMBL" id="MFFM01000039">
    <property type="protein sequence ID" value="OGF10364.1"/>
    <property type="molecule type" value="Genomic_DNA"/>
</dbReference>
<feature type="transmembrane region" description="Helical" evidence="1">
    <location>
        <begin position="135"/>
        <end position="153"/>
    </location>
</feature>